<organism evidence="1 2">
    <name type="scientific">Virgibacillus sediminis</name>
    <dbReference type="NCBI Taxonomy" id="202260"/>
    <lineage>
        <taxon>Bacteria</taxon>
        <taxon>Bacillati</taxon>
        <taxon>Bacillota</taxon>
        <taxon>Bacilli</taxon>
        <taxon>Bacillales</taxon>
        <taxon>Bacillaceae</taxon>
        <taxon>Virgibacillus</taxon>
    </lineage>
</organism>
<accession>A0ABV7A6Q6</accession>
<gene>
    <name evidence="1" type="ORF">ACFODW_10145</name>
</gene>
<dbReference type="RefSeq" id="WP_390305969.1">
    <property type="nucleotide sequence ID" value="NZ_JBHRRZ010000015.1"/>
</dbReference>
<evidence type="ECO:0000313" key="1">
    <source>
        <dbReference type="EMBL" id="MFC2948700.1"/>
    </source>
</evidence>
<keyword evidence="2" id="KW-1185">Reference proteome</keyword>
<dbReference type="Proteomes" id="UP001595387">
    <property type="component" value="Unassembled WGS sequence"/>
</dbReference>
<comment type="caution">
    <text evidence="1">The sequence shown here is derived from an EMBL/GenBank/DDBJ whole genome shotgun (WGS) entry which is preliminary data.</text>
</comment>
<reference evidence="2" key="1">
    <citation type="journal article" date="2019" name="Int. J. Syst. Evol. Microbiol.">
        <title>The Global Catalogue of Microorganisms (GCM) 10K type strain sequencing project: providing services to taxonomists for standard genome sequencing and annotation.</title>
        <authorList>
            <consortium name="The Broad Institute Genomics Platform"/>
            <consortium name="The Broad Institute Genome Sequencing Center for Infectious Disease"/>
            <person name="Wu L."/>
            <person name="Ma J."/>
        </authorList>
    </citation>
    <scope>NUCLEOTIDE SEQUENCE [LARGE SCALE GENOMIC DNA]</scope>
    <source>
        <strain evidence="2">KCTC 13193</strain>
    </source>
</reference>
<dbReference type="EMBL" id="JBHRRZ010000015">
    <property type="protein sequence ID" value="MFC2948700.1"/>
    <property type="molecule type" value="Genomic_DNA"/>
</dbReference>
<protein>
    <submittedName>
        <fullName evidence="1">Uncharacterized protein</fullName>
    </submittedName>
</protein>
<sequence length="61" mass="6887">MRRNEMWLPLIASVGVGAATYYTMTRNDQNFGEAMQKMIPLVSQMNGNTTHSHQSSSYDMS</sequence>
<evidence type="ECO:0000313" key="2">
    <source>
        <dbReference type="Proteomes" id="UP001595387"/>
    </source>
</evidence>
<name>A0ABV7A6Q6_9BACI</name>
<proteinExistence type="predicted"/>